<protein>
    <submittedName>
        <fullName evidence="2">Uncharacterized protein</fullName>
    </submittedName>
</protein>
<dbReference type="AlphaFoldDB" id="A0A371GRT3"/>
<comment type="caution">
    <text evidence="2">The sequence shown here is derived from an EMBL/GenBank/DDBJ whole genome shotgun (WGS) entry which is preliminary data.</text>
</comment>
<evidence type="ECO:0000313" key="2">
    <source>
        <dbReference type="EMBL" id="RDX93093.1"/>
    </source>
</evidence>
<proteinExistence type="predicted"/>
<reference evidence="2" key="1">
    <citation type="submission" date="2018-05" db="EMBL/GenBank/DDBJ databases">
        <title>Draft genome of Mucuna pruriens seed.</title>
        <authorList>
            <person name="Nnadi N.E."/>
            <person name="Vos R."/>
            <person name="Hasami M.H."/>
            <person name="Devisetty U.K."/>
            <person name="Aguiy J.C."/>
        </authorList>
    </citation>
    <scope>NUCLEOTIDE SEQUENCE [LARGE SCALE GENOMIC DNA]</scope>
    <source>
        <strain evidence="2">JCA_2017</strain>
    </source>
</reference>
<keyword evidence="3" id="KW-1185">Reference proteome</keyword>
<evidence type="ECO:0000313" key="3">
    <source>
        <dbReference type="Proteomes" id="UP000257109"/>
    </source>
</evidence>
<name>A0A371GRT3_MUCPR</name>
<feature type="region of interest" description="Disordered" evidence="1">
    <location>
        <begin position="118"/>
        <end position="141"/>
    </location>
</feature>
<organism evidence="2 3">
    <name type="scientific">Mucuna pruriens</name>
    <name type="common">Velvet bean</name>
    <name type="synonym">Dolichos pruriens</name>
    <dbReference type="NCBI Taxonomy" id="157652"/>
    <lineage>
        <taxon>Eukaryota</taxon>
        <taxon>Viridiplantae</taxon>
        <taxon>Streptophyta</taxon>
        <taxon>Embryophyta</taxon>
        <taxon>Tracheophyta</taxon>
        <taxon>Spermatophyta</taxon>
        <taxon>Magnoliopsida</taxon>
        <taxon>eudicotyledons</taxon>
        <taxon>Gunneridae</taxon>
        <taxon>Pentapetalae</taxon>
        <taxon>rosids</taxon>
        <taxon>fabids</taxon>
        <taxon>Fabales</taxon>
        <taxon>Fabaceae</taxon>
        <taxon>Papilionoideae</taxon>
        <taxon>50 kb inversion clade</taxon>
        <taxon>NPAAA clade</taxon>
        <taxon>indigoferoid/millettioid clade</taxon>
        <taxon>Phaseoleae</taxon>
        <taxon>Mucuna</taxon>
    </lineage>
</organism>
<gene>
    <name evidence="2" type="ORF">CR513_24686</name>
</gene>
<accession>A0A371GRT3</accession>
<sequence length="194" mass="21339">MTSEKKKGETNAVLIELTFPRTKINTSSYPTQTGSQLVVTQPTPYIPPSQPQVNTGATTNARPTQQAVRRSHQVQDLLDDGLLEFEDKRPNVHTNPLLAHGTTTVNTISHMYERVASPSRRRDGEPKQAVGPANQVEEGSNLYPSNDITIVAYIEGNGNPFPKPLIIQYNSAPKPVPFIIQVATKLVYNNNVVP</sequence>
<dbReference type="OrthoDB" id="1436520at2759"/>
<dbReference type="Proteomes" id="UP000257109">
    <property type="component" value="Unassembled WGS sequence"/>
</dbReference>
<dbReference type="EMBL" id="QJKJ01004700">
    <property type="protein sequence ID" value="RDX93093.1"/>
    <property type="molecule type" value="Genomic_DNA"/>
</dbReference>
<evidence type="ECO:0000256" key="1">
    <source>
        <dbReference type="SAM" id="MobiDB-lite"/>
    </source>
</evidence>
<feature type="non-terminal residue" evidence="2">
    <location>
        <position position="1"/>
    </location>
</feature>